<evidence type="ECO:0000313" key="3">
    <source>
        <dbReference type="EMBL" id="ANF54839.1"/>
    </source>
</evidence>
<proteinExistence type="predicted"/>
<keyword evidence="1" id="KW-0732">Signal</keyword>
<dbReference type="EMBL" id="CP015614">
    <property type="protein sequence ID" value="ANF54839.1"/>
    <property type="molecule type" value="Genomic_DNA"/>
</dbReference>
<evidence type="ECO:0000256" key="1">
    <source>
        <dbReference type="SAM" id="SignalP"/>
    </source>
</evidence>
<dbReference type="AlphaFoldDB" id="A0A172Y6J0"/>
<evidence type="ECO:0000259" key="2">
    <source>
        <dbReference type="Pfam" id="PF12883"/>
    </source>
</evidence>
<sequence>MRIQALATAAVLALTAAACSEQKSAPAAAETPAPVLTGRAAVYAAGEKDADAFVRALYARVSEPKDTPDPAEATITPGRDPLYSRTMNALIGVDDREAKRKKTAPRLDYDPICACQDAEAFALKSVTLTPESPQAATAEVVFANAGQDHRQTLKLLKEGPMWRIADVIDDKGKSLHDDLMAIAEKAPG</sequence>
<dbReference type="PROSITE" id="PS51257">
    <property type="entry name" value="PROKAR_LIPOPROTEIN"/>
    <property type="match status" value="1"/>
</dbReference>
<feature type="chain" id="PRO_5008004337" evidence="1">
    <location>
        <begin position="21"/>
        <end position="188"/>
    </location>
</feature>
<protein>
    <submittedName>
        <fullName evidence="3">DUF3828 domain-containing protein</fullName>
    </submittedName>
</protein>
<evidence type="ECO:0000313" key="4">
    <source>
        <dbReference type="Proteomes" id="UP000077603"/>
    </source>
</evidence>
<dbReference type="RefSeq" id="WP_025978363.1">
    <property type="nucleotide sequence ID" value="NZ_CP015614.1"/>
</dbReference>
<accession>A0A172Y6J0</accession>
<gene>
    <name evidence="3" type="ORF">DA69_08840</name>
</gene>
<name>A0A172Y6J0_9CAUL</name>
<feature type="domain" description="DUF3828" evidence="2">
    <location>
        <begin position="50"/>
        <end position="170"/>
    </location>
</feature>
<reference evidence="3 4" key="1">
    <citation type="journal article" date="2014" name="Genome Announc.">
        <title>Genome Sequence of a Promising Hydrogen-Producing Facultative Anaerobic Bacterium, Brevundimonas naejangsanensis Strain B1.</title>
        <authorList>
            <person name="Su H."/>
            <person name="Zhang T."/>
            <person name="Bao M."/>
            <person name="Jiang Y."/>
            <person name="Wang Y."/>
            <person name="Tan T."/>
        </authorList>
    </citation>
    <scope>NUCLEOTIDE SEQUENCE [LARGE SCALE GENOMIC DNA]</scope>
    <source>
        <strain evidence="3 4">B1</strain>
    </source>
</reference>
<dbReference type="KEGG" id="bne:DA69_08840"/>
<organism evidence="3 4">
    <name type="scientific">Brevundimonas naejangsanensis</name>
    <dbReference type="NCBI Taxonomy" id="588932"/>
    <lineage>
        <taxon>Bacteria</taxon>
        <taxon>Pseudomonadati</taxon>
        <taxon>Pseudomonadota</taxon>
        <taxon>Alphaproteobacteria</taxon>
        <taxon>Caulobacterales</taxon>
        <taxon>Caulobacteraceae</taxon>
        <taxon>Brevundimonas</taxon>
    </lineage>
</organism>
<dbReference type="OrthoDB" id="7204586at2"/>
<keyword evidence="4" id="KW-1185">Reference proteome</keyword>
<dbReference type="InterPro" id="IPR024289">
    <property type="entry name" value="DUF3828"/>
</dbReference>
<dbReference type="Proteomes" id="UP000077603">
    <property type="component" value="Chromosome"/>
</dbReference>
<feature type="signal peptide" evidence="1">
    <location>
        <begin position="1"/>
        <end position="20"/>
    </location>
</feature>
<dbReference type="Pfam" id="PF12883">
    <property type="entry name" value="DUF3828"/>
    <property type="match status" value="1"/>
</dbReference>